<evidence type="ECO:0000259" key="6">
    <source>
        <dbReference type="PROSITE" id="PS50931"/>
    </source>
</evidence>
<dbReference type="InterPro" id="IPR005119">
    <property type="entry name" value="LysR_subst-bd"/>
</dbReference>
<comment type="caution">
    <text evidence="7">The sequence shown here is derived from an EMBL/GenBank/DDBJ whole genome shotgun (WGS) entry which is preliminary data.</text>
</comment>
<dbReference type="InterPro" id="IPR036388">
    <property type="entry name" value="WH-like_DNA-bd_sf"/>
</dbReference>
<keyword evidence="3 7" id="KW-0238">DNA-binding</keyword>
<dbReference type="AlphaFoldDB" id="A0A7W7LYJ2"/>
<feature type="domain" description="HTH lysR-type" evidence="6">
    <location>
        <begin position="1"/>
        <end position="58"/>
    </location>
</feature>
<evidence type="ECO:0000313" key="8">
    <source>
        <dbReference type="Proteomes" id="UP000579523"/>
    </source>
</evidence>
<evidence type="ECO:0000256" key="2">
    <source>
        <dbReference type="ARBA" id="ARBA00023015"/>
    </source>
</evidence>
<dbReference type="CDD" id="cd08414">
    <property type="entry name" value="PBP2_LTTR_aromatics_like"/>
    <property type="match status" value="1"/>
</dbReference>
<dbReference type="PANTHER" id="PTHR30346">
    <property type="entry name" value="TRANSCRIPTIONAL DUAL REGULATOR HCAR-RELATED"/>
    <property type="match status" value="1"/>
</dbReference>
<dbReference type="InterPro" id="IPR036390">
    <property type="entry name" value="WH_DNA-bd_sf"/>
</dbReference>
<dbReference type="PROSITE" id="PS50931">
    <property type="entry name" value="HTH_LYSR"/>
    <property type="match status" value="1"/>
</dbReference>
<dbReference type="SUPFAM" id="SSF46785">
    <property type="entry name" value="Winged helix' DNA-binding domain"/>
    <property type="match status" value="1"/>
</dbReference>
<keyword evidence="2" id="KW-0805">Transcription regulation</keyword>
<keyword evidence="4" id="KW-0804">Transcription</keyword>
<dbReference type="SUPFAM" id="SSF53850">
    <property type="entry name" value="Periplasmic binding protein-like II"/>
    <property type="match status" value="1"/>
</dbReference>
<dbReference type="Gene3D" id="3.40.190.10">
    <property type="entry name" value="Periplasmic binding protein-like II"/>
    <property type="match status" value="2"/>
</dbReference>
<keyword evidence="8" id="KW-1185">Reference proteome</keyword>
<dbReference type="Proteomes" id="UP000579523">
    <property type="component" value="Unassembled WGS sequence"/>
</dbReference>
<evidence type="ECO:0000256" key="3">
    <source>
        <dbReference type="ARBA" id="ARBA00023125"/>
    </source>
</evidence>
<organism evidence="7 8">
    <name type="scientific">Streptomyces griseomycini</name>
    <dbReference type="NCBI Taxonomy" id="66895"/>
    <lineage>
        <taxon>Bacteria</taxon>
        <taxon>Bacillati</taxon>
        <taxon>Actinomycetota</taxon>
        <taxon>Actinomycetes</taxon>
        <taxon>Kitasatosporales</taxon>
        <taxon>Streptomycetaceae</taxon>
        <taxon>Streptomyces</taxon>
    </lineage>
</organism>
<feature type="region of interest" description="Disordered" evidence="5">
    <location>
        <begin position="298"/>
        <end position="351"/>
    </location>
</feature>
<dbReference type="GO" id="GO:0003700">
    <property type="term" value="F:DNA-binding transcription factor activity"/>
    <property type="evidence" value="ECO:0007669"/>
    <property type="project" value="InterPro"/>
</dbReference>
<dbReference type="InterPro" id="IPR000847">
    <property type="entry name" value="LysR_HTH_N"/>
</dbReference>
<dbReference type="GO" id="GO:0003677">
    <property type="term" value="F:DNA binding"/>
    <property type="evidence" value="ECO:0007669"/>
    <property type="project" value="UniProtKB-KW"/>
</dbReference>
<accession>A0A7W7LYJ2</accession>
<dbReference type="PANTHER" id="PTHR30346:SF0">
    <property type="entry name" value="HCA OPERON TRANSCRIPTIONAL ACTIVATOR HCAR"/>
    <property type="match status" value="1"/>
</dbReference>
<gene>
    <name evidence="7" type="ORF">FHS37_002098</name>
</gene>
<dbReference type="Gene3D" id="1.10.10.10">
    <property type="entry name" value="Winged helix-like DNA-binding domain superfamily/Winged helix DNA-binding domain"/>
    <property type="match status" value="1"/>
</dbReference>
<evidence type="ECO:0000256" key="4">
    <source>
        <dbReference type="ARBA" id="ARBA00023163"/>
    </source>
</evidence>
<dbReference type="Pfam" id="PF00126">
    <property type="entry name" value="HTH_1"/>
    <property type="match status" value="1"/>
</dbReference>
<reference evidence="7 8" key="1">
    <citation type="submission" date="2020-08" db="EMBL/GenBank/DDBJ databases">
        <title>Genomic Encyclopedia of Type Strains, Phase III (KMG-III): the genomes of soil and plant-associated and newly described type strains.</title>
        <authorList>
            <person name="Whitman W."/>
        </authorList>
    </citation>
    <scope>NUCLEOTIDE SEQUENCE [LARGE SCALE GENOMIC DNA]</scope>
    <source>
        <strain evidence="7 8">CECT 3273</strain>
    </source>
</reference>
<evidence type="ECO:0000256" key="1">
    <source>
        <dbReference type="ARBA" id="ARBA00009437"/>
    </source>
</evidence>
<feature type="compositionally biased region" description="Basic and acidic residues" evidence="5">
    <location>
        <begin position="342"/>
        <end position="351"/>
    </location>
</feature>
<protein>
    <submittedName>
        <fullName evidence="7">DNA-binding transcriptional LysR family regulator</fullName>
    </submittedName>
</protein>
<proteinExistence type="inferred from homology"/>
<evidence type="ECO:0000256" key="5">
    <source>
        <dbReference type="SAM" id="MobiDB-lite"/>
    </source>
</evidence>
<comment type="similarity">
    <text evidence="1">Belongs to the LysR transcriptional regulatory family.</text>
</comment>
<sequence>MELRDIEIFLTLAEELHFGRTAERLHITQARVSQAIAKQERHIGAALFERTSRHVALTGIGARLREDLAAGYERIRAGVTAATEAARGASGGLVLGTMGALAHDIADVTGLFRARHPACVLSFREMHGSDPFGPLRREEVDLAVLWLPVREPDLTVGPVLRSRPLVMMAGASHPLAGRESVEMEDLGDHLVTRPHDGAPIPAYHLEAMLPARTPSGRPVRRGGPPVTVWQECLAVVASGEVVTPIQAEAAHYYPWPDIVYLPIRDAPLGEWALVWRTAGATPLVRAFVSAAEDALAERPADLPPGAASRSRRDAGRRGGRTRSGRVRTVGVRTEPVPIDKPGVMDRSRTRR</sequence>
<dbReference type="RefSeq" id="WP_184819402.1">
    <property type="nucleotide sequence ID" value="NZ_BMTK01000012.1"/>
</dbReference>
<evidence type="ECO:0000313" key="7">
    <source>
        <dbReference type="EMBL" id="MBB4898063.1"/>
    </source>
</evidence>
<name>A0A7W7LYJ2_9ACTN</name>
<dbReference type="EMBL" id="JACHJI010000003">
    <property type="protein sequence ID" value="MBB4898063.1"/>
    <property type="molecule type" value="Genomic_DNA"/>
</dbReference>
<dbReference type="Pfam" id="PF03466">
    <property type="entry name" value="LysR_substrate"/>
    <property type="match status" value="1"/>
</dbReference>
<dbReference type="GO" id="GO:0032993">
    <property type="term" value="C:protein-DNA complex"/>
    <property type="evidence" value="ECO:0007669"/>
    <property type="project" value="TreeGrafter"/>
</dbReference>